<dbReference type="RefSeq" id="XP_011131380.1">
    <property type="nucleotide sequence ID" value="XM_011133078.1"/>
</dbReference>
<dbReference type="InterPro" id="IPR008942">
    <property type="entry name" value="ENTH_VHS"/>
</dbReference>
<feature type="compositionally biased region" description="Low complexity" evidence="1">
    <location>
        <begin position="119"/>
        <end position="132"/>
    </location>
</feature>
<name>A0A023B3T4_GRENI</name>
<dbReference type="Proteomes" id="UP000019763">
    <property type="component" value="Unassembled WGS sequence"/>
</dbReference>
<feature type="compositionally biased region" description="Polar residues" evidence="1">
    <location>
        <begin position="163"/>
        <end position="172"/>
    </location>
</feature>
<keyword evidence="3" id="KW-1185">Reference proteome</keyword>
<evidence type="ECO:0000313" key="3">
    <source>
        <dbReference type="Proteomes" id="UP000019763"/>
    </source>
</evidence>
<accession>A0A023B3T4</accession>
<feature type="compositionally biased region" description="Polar residues" evidence="1">
    <location>
        <begin position="265"/>
        <end position="277"/>
    </location>
</feature>
<dbReference type="EMBL" id="AFNH02000793">
    <property type="protein sequence ID" value="EZG55992.1"/>
    <property type="molecule type" value="Genomic_DNA"/>
</dbReference>
<feature type="compositionally biased region" description="Gly residues" evidence="1">
    <location>
        <begin position="133"/>
        <end position="143"/>
    </location>
</feature>
<feature type="compositionally biased region" description="Low complexity" evidence="1">
    <location>
        <begin position="239"/>
        <end position="253"/>
    </location>
</feature>
<evidence type="ECO:0000313" key="2">
    <source>
        <dbReference type="EMBL" id="EZG55992.1"/>
    </source>
</evidence>
<dbReference type="VEuPathDB" id="CryptoDB:GNI_106520"/>
<protein>
    <recommendedName>
        <fullName evidence="4">ENTH domain protein</fullName>
    </recommendedName>
</protein>
<reference evidence="2" key="1">
    <citation type="submission" date="2013-12" db="EMBL/GenBank/DDBJ databases">
        <authorList>
            <person name="Omoto C.K."/>
            <person name="Sibley D."/>
            <person name="Venepally P."/>
            <person name="Hadjithomas M."/>
            <person name="Karamycheva S."/>
            <person name="Brunk B."/>
            <person name="Roos D."/>
            <person name="Caler E."/>
            <person name="Lorenzi H."/>
        </authorList>
    </citation>
    <scope>NUCLEOTIDE SEQUENCE</scope>
</reference>
<dbReference type="AlphaFoldDB" id="A0A023B3T4"/>
<proteinExistence type="predicted"/>
<sequence length="297" mass="30337">MAAMTLRNLTAFRYHDGEREQGAGVRQKAEAILHLLEDEEAWKKAKKQAVQDSQTYSGGIENLPYFSPINHYNLYNRGSNPFFSGPEALPPLQIRQSCSDPPFGMPPATGGAFGGAPPFGGTSPFGAAPPFGGAAGSFGGGPAPGVAPSSRLYDPDDDFRTANPFSSMSKFQSEAEAADAWGLSKPAPSAGPASSSARPTGAGSKPAGSEPAKPTPSLIDLEPGSVPGPSASRNPIEDLLGGASPALPAPAAGELIDLFGPPSHSPIQPSQAPSVLASSSATQPRPSPSPSPNLLDL</sequence>
<feature type="compositionally biased region" description="Low complexity" evidence="1">
    <location>
        <begin position="182"/>
        <end position="204"/>
    </location>
</feature>
<organism evidence="2 3">
    <name type="scientific">Gregarina niphandrodes</name>
    <name type="common">Septate eugregarine</name>
    <dbReference type="NCBI Taxonomy" id="110365"/>
    <lineage>
        <taxon>Eukaryota</taxon>
        <taxon>Sar</taxon>
        <taxon>Alveolata</taxon>
        <taxon>Apicomplexa</taxon>
        <taxon>Conoidasida</taxon>
        <taxon>Gregarinasina</taxon>
        <taxon>Eugregarinorida</taxon>
        <taxon>Gregarinidae</taxon>
        <taxon>Gregarina</taxon>
    </lineage>
</organism>
<feature type="region of interest" description="Disordered" evidence="1">
    <location>
        <begin position="108"/>
        <end position="297"/>
    </location>
</feature>
<gene>
    <name evidence="2" type="ORF">GNI_106520</name>
</gene>
<evidence type="ECO:0008006" key="4">
    <source>
        <dbReference type="Google" id="ProtNLM"/>
    </source>
</evidence>
<dbReference type="Gene3D" id="1.25.40.90">
    <property type="match status" value="1"/>
</dbReference>
<comment type="caution">
    <text evidence="2">The sequence shown here is derived from an EMBL/GenBank/DDBJ whole genome shotgun (WGS) entry which is preliminary data.</text>
</comment>
<evidence type="ECO:0000256" key="1">
    <source>
        <dbReference type="SAM" id="MobiDB-lite"/>
    </source>
</evidence>
<dbReference type="GeneID" id="22913800"/>